<dbReference type="Proteomes" id="UP001485043">
    <property type="component" value="Unassembled WGS sequence"/>
</dbReference>
<comment type="caution">
    <text evidence="1">The sequence shown here is derived from an EMBL/GenBank/DDBJ whole genome shotgun (WGS) entry which is preliminary data.</text>
</comment>
<organism evidence="1 2">
    <name type="scientific">Apatococcus fuscideae</name>
    <dbReference type="NCBI Taxonomy" id="2026836"/>
    <lineage>
        <taxon>Eukaryota</taxon>
        <taxon>Viridiplantae</taxon>
        <taxon>Chlorophyta</taxon>
        <taxon>core chlorophytes</taxon>
        <taxon>Trebouxiophyceae</taxon>
        <taxon>Chlorellales</taxon>
        <taxon>Chlorellaceae</taxon>
        <taxon>Apatococcus</taxon>
    </lineage>
</organism>
<dbReference type="EMBL" id="JALJOV010000950">
    <property type="protein sequence ID" value="KAK9857960.1"/>
    <property type="molecule type" value="Genomic_DNA"/>
</dbReference>
<dbReference type="AlphaFoldDB" id="A0AAW1SVB7"/>
<keyword evidence="2" id="KW-1185">Reference proteome</keyword>
<evidence type="ECO:0000313" key="2">
    <source>
        <dbReference type="Proteomes" id="UP001485043"/>
    </source>
</evidence>
<accession>A0AAW1SVB7</accession>
<proteinExistence type="predicted"/>
<gene>
    <name evidence="1" type="ORF">WJX84_001876</name>
</gene>
<evidence type="ECO:0000313" key="1">
    <source>
        <dbReference type="EMBL" id="KAK9857960.1"/>
    </source>
</evidence>
<reference evidence="1 2" key="1">
    <citation type="journal article" date="2024" name="Nat. Commun.">
        <title>Phylogenomics reveals the evolutionary origins of lichenization in chlorophyte algae.</title>
        <authorList>
            <person name="Puginier C."/>
            <person name="Libourel C."/>
            <person name="Otte J."/>
            <person name="Skaloud P."/>
            <person name="Haon M."/>
            <person name="Grisel S."/>
            <person name="Petersen M."/>
            <person name="Berrin J.G."/>
            <person name="Delaux P.M."/>
            <person name="Dal Grande F."/>
            <person name="Keller J."/>
        </authorList>
    </citation>
    <scope>NUCLEOTIDE SEQUENCE [LARGE SCALE GENOMIC DNA]</scope>
    <source>
        <strain evidence="1 2">SAG 2523</strain>
    </source>
</reference>
<sequence>MISPVPAEYHGVWRRNLLKTRTGINDDTTQVFWLQTDSMFGDLRLPTTDPSAKLAGSAGVLEMEGHKATWHDEINLRSISPGEVDAGMMSFSDADHVREDGLDGSYHELWERLPDSVGPSWGFRLTGLNPDQPPSEQGSRGVLMAAGDYFMFVCDQGQPAVTGGSQHFSPRVSIGFGRISQGSQPWQITHSTEAAWHEAPLLPRMDNPKAAISAAGQTYGGLKLLCSPLQWMLDPDPQRAA</sequence>
<name>A0AAW1SVB7_9CHLO</name>
<protein>
    <submittedName>
        <fullName evidence="1">Uncharacterized protein</fullName>
    </submittedName>
</protein>